<dbReference type="Proteomes" id="UP000733611">
    <property type="component" value="Unassembled WGS sequence"/>
</dbReference>
<evidence type="ECO:0000313" key="1">
    <source>
        <dbReference type="EMBL" id="MBU3843281.1"/>
    </source>
</evidence>
<dbReference type="EMBL" id="JAHLFE010000005">
    <property type="protein sequence ID" value="MBU3843281.1"/>
    <property type="molecule type" value="Genomic_DNA"/>
</dbReference>
<evidence type="ECO:0000313" key="2">
    <source>
        <dbReference type="Proteomes" id="UP000733611"/>
    </source>
</evidence>
<dbReference type="AlphaFoldDB" id="A0A948X0E3"/>
<dbReference type="Pfam" id="PF13692">
    <property type="entry name" value="Glyco_trans_1_4"/>
    <property type="match status" value="1"/>
</dbReference>
<protein>
    <submittedName>
        <fullName evidence="1">Glycosyltransferase family 4 protein</fullName>
    </submittedName>
</protein>
<accession>A0A948X0E3</accession>
<dbReference type="PANTHER" id="PTHR12526:SF630">
    <property type="entry name" value="GLYCOSYLTRANSFERASE"/>
    <property type="match status" value="1"/>
</dbReference>
<reference evidence="1" key="2">
    <citation type="submission" date="2021-04" db="EMBL/GenBank/DDBJ databases">
        <authorList>
            <person name="Gilroy R."/>
        </authorList>
    </citation>
    <scope>NUCLEOTIDE SEQUENCE</scope>
    <source>
        <strain evidence="1">378</strain>
    </source>
</reference>
<proteinExistence type="predicted"/>
<name>A0A948X0E3_9GAMM</name>
<dbReference type="PANTHER" id="PTHR12526">
    <property type="entry name" value="GLYCOSYLTRANSFERASE"/>
    <property type="match status" value="1"/>
</dbReference>
<dbReference type="CDD" id="cd03801">
    <property type="entry name" value="GT4_PimA-like"/>
    <property type="match status" value="1"/>
</dbReference>
<sequence length="360" mass="39705">MANSANSNRISIAHISLARGYKGNERQTELLIKELANLGVPQVLVCRDNSPLPMHLTGTKNLKVIRIGGMTDPRLMGHFRLGKQCTILQAHEAHAMQWCLVHYLMCGTPYVLTLRKDDPERNNFVNRAMFHNAAAVVGISKVIKTNFEKTFERQCYVIGDCASHLQANPEMVQRFRQAFKNRFVVGNVGALINRQNGQSVLIDAAKILKTKIPELVIVLVGAGDDSGLLKSRAEGMPNIKFVGFRRNILDYIASFDAFAYPVNNAGTGSIILDVMEQGVPVIASNVGGITDLVQNGQSGLLIRPGDANMMADHILALKRNPSLRKTLVQNAYNVVDDHSSATMAASYYRIYTTIMQQGRI</sequence>
<dbReference type="SUPFAM" id="SSF53756">
    <property type="entry name" value="UDP-Glycosyltransferase/glycogen phosphorylase"/>
    <property type="match status" value="1"/>
</dbReference>
<reference evidence="1" key="1">
    <citation type="journal article" date="2021" name="PeerJ">
        <title>Extensive microbial diversity within the chicken gut microbiome revealed by metagenomics and culture.</title>
        <authorList>
            <person name="Gilroy R."/>
            <person name="Ravi A."/>
            <person name="Getino M."/>
            <person name="Pursley I."/>
            <person name="Horton D.L."/>
            <person name="Alikhan N.F."/>
            <person name="Baker D."/>
            <person name="Gharbi K."/>
            <person name="Hall N."/>
            <person name="Watson M."/>
            <person name="Adriaenssens E.M."/>
            <person name="Foster-Nyarko E."/>
            <person name="Jarju S."/>
            <person name="Secka A."/>
            <person name="Antonio M."/>
            <person name="Oren A."/>
            <person name="Chaudhuri R.R."/>
            <person name="La Ragione R."/>
            <person name="Hildebrand F."/>
            <person name="Pallen M.J."/>
        </authorList>
    </citation>
    <scope>NUCLEOTIDE SEQUENCE</scope>
    <source>
        <strain evidence="1">378</strain>
    </source>
</reference>
<dbReference type="Gene3D" id="3.40.50.2000">
    <property type="entry name" value="Glycogen Phosphorylase B"/>
    <property type="match status" value="2"/>
</dbReference>
<gene>
    <name evidence="1" type="ORF">H9847_00175</name>
</gene>
<organism evidence="1 2">
    <name type="scientific">Candidatus Anaerobiospirillum pullicola</name>
    <dbReference type="NCBI Taxonomy" id="2838451"/>
    <lineage>
        <taxon>Bacteria</taxon>
        <taxon>Pseudomonadati</taxon>
        <taxon>Pseudomonadota</taxon>
        <taxon>Gammaproteobacteria</taxon>
        <taxon>Aeromonadales</taxon>
        <taxon>Succinivibrionaceae</taxon>
        <taxon>Anaerobiospirillum</taxon>
    </lineage>
</organism>
<comment type="caution">
    <text evidence="1">The sequence shown here is derived from an EMBL/GenBank/DDBJ whole genome shotgun (WGS) entry which is preliminary data.</text>
</comment>